<accession>W0VE68</accession>
<reference evidence="2 3" key="1">
    <citation type="journal article" date="2015" name="Genome Announc.">
        <title>Genome Sequence of Mushroom Soft-Rot Pathogen Janthinobacterium agaricidamnosum.</title>
        <authorList>
            <person name="Graupner K."/>
            <person name="Lackner G."/>
            <person name="Hertweck C."/>
        </authorList>
    </citation>
    <scope>NUCLEOTIDE SEQUENCE [LARGE SCALE GENOMIC DNA]</scope>
    <source>
        <strain evidence="3">NBRC 102515 / DSM 9628</strain>
    </source>
</reference>
<evidence type="ECO:0000313" key="3">
    <source>
        <dbReference type="Proteomes" id="UP000027604"/>
    </source>
</evidence>
<dbReference type="Gene3D" id="3.60.40.10">
    <property type="entry name" value="PPM-type phosphatase domain"/>
    <property type="match status" value="1"/>
</dbReference>
<dbReference type="GO" id="GO:0004722">
    <property type="term" value="F:protein serine/threonine phosphatase activity"/>
    <property type="evidence" value="ECO:0007669"/>
    <property type="project" value="UniProtKB-EC"/>
</dbReference>
<name>W0VE68_9BURK</name>
<dbReference type="AlphaFoldDB" id="W0VE68"/>
<dbReference type="HOGENOM" id="CLU_034545_0_3_4"/>
<dbReference type="CDD" id="cd00143">
    <property type="entry name" value="PP2Cc"/>
    <property type="match status" value="1"/>
</dbReference>
<dbReference type="PROSITE" id="PS51746">
    <property type="entry name" value="PPM_2"/>
    <property type="match status" value="1"/>
</dbReference>
<dbReference type="Pfam" id="PF13672">
    <property type="entry name" value="PP2C_2"/>
    <property type="match status" value="1"/>
</dbReference>
<evidence type="ECO:0000313" key="2">
    <source>
        <dbReference type="EMBL" id="CDG85970.1"/>
    </source>
</evidence>
<dbReference type="InterPro" id="IPR036457">
    <property type="entry name" value="PPM-type-like_dom_sf"/>
</dbReference>
<dbReference type="EC" id="3.1.3.16" evidence="2"/>
<dbReference type="PATRIC" id="fig|1349767.4.peg.1967"/>
<feature type="domain" description="PPM-type phosphatase" evidence="1">
    <location>
        <begin position="18"/>
        <end position="271"/>
    </location>
</feature>
<dbReference type="InterPro" id="IPR001932">
    <property type="entry name" value="PPM-type_phosphatase-like_dom"/>
</dbReference>
<dbReference type="SUPFAM" id="SSF81606">
    <property type="entry name" value="PP2C-like"/>
    <property type="match status" value="1"/>
</dbReference>
<gene>
    <name evidence="2" type="primary">pp2c6</name>
    <name evidence="2" type="ORF">GJA_5374</name>
</gene>
<dbReference type="SMART" id="SM00332">
    <property type="entry name" value="PP2Cc"/>
    <property type="match status" value="1"/>
</dbReference>
<protein>
    <submittedName>
        <fullName evidence="2">Phosphoprotein phosphatase</fullName>
        <ecNumber evidence="2">3.1.3.16</ecNumber>
    </submittedName>
</protein>
<dbReference type="RefSeq" id="WP_051781309.1">
    <property type="nucleotide sequence ID" value="NZ_BCTH01000020.1"/>
</dbReference>
<evidence type="ECO:0000259" key="1">
    <source>
        <dbReference type="PROSITE" id="PS51746"/>
    </source>
</evidence>
<keyword evidence="3" id="KW-1185">Reference proteome</keyword>
<dbReference type="Proteomes" id="UP000027604">
    <property type="component" value="Chromosome I"/>
</dbReference>
<dbReference type="STRING" id="1349767.GJA_5374"/>
<sequence length="276" mass="28880">MTIQIYPPQSSRLRIGPACGVSDAGAVRKHNEDCFLIDEGLGLAVVADGMGGHASGEVASAAALVALADYLRQALAAGAGGGLPDADPDATRADEQLRGAGLLFDAVDHANSRLYRDNRARGMPDGAGMGTTLTGFWSPPGLDGFILFHIGDSRLYRWRGGELALLTRDQTSYQLALESGALEHLPPQNLLLQAVGPASAVVPEVRMHTVCDGDLLLLCSDGLHGCVPHIEIEQALAQAGSGPLEPACAALVALAKRHGSRDNITALLLRCEQRPL</sequence>
<dbReference type="EMBL" id="HG322949">
    <property type="protein sequence ID" value="CDG85970.1"/>
    <property type="molecule type" value="Genomic_DNA"/>
</dbReference>
<dbReference type="KEGG" id="jag:GJA_5374"/>
<dbReference type="eggNOG" id="COG0631">
    <property type="taxonomic scope" value="Bacteria"/>
</dbReference>
<proteinExistence type="predicted"/>
<organism evidence="2 3">
    <name type="scientific">Janthinobacterium agaricidamnosum NBRC 102515 = DSM 9628</name>
    <dbReference type="NCBI Taxonomy" id="1349767"/>
    <lineage>
        <taxon>Bacteria</taxon>
        <taxon>Pseudomonadati</taxon>
        <taxon>Pseudomonadota</taxon>
        <taxon>Betaproteobacteria</taxon>
        <taxon>Burkholderiales</taxon>
        <taxon>Oxalobacteraceae</taxon>
        <taxon>Janthinobacterium</taxon>
    </lineage>
</organism>
<keyword evidence="2" id="KW-0378">Hydrolase</keyword>
<dbReference type="SMART" id="SM00331">
    <property type="entry name" value="PP2C_SIG"/>
    <property type="match status" value="1"/>
</dbReference>